<dbReference type="AlphaFoldDB" id="A0A0F9F0S4"/>
<evidence type="ECO:0000313" key="1">
    <source>
        <dbReference type="EMBL" id="KKL79914.1"/>
    </source>
</evidence>
<sequence length="106" mass="12233">MAHEIRIGTVNSPFVILKRDIRSGLVKIMKAKDKIEYHIYSQILPTRLIVPRPVLTAIIVCKASHVIKNIKSGLEIIGTRYTEEALTNYLRETKQMKRVSQDVRFK</sequence>
<gene>
    <name evidence="1" type="ORF">LCGC14_2010010</name>
</gene>
<accession>A0A0F9F0S4</accession>
<organism evidence="1">
    <name type="scientific">marine sediment metagenome</name>
    <dbReference type="NCBI Taxonomy" id="412755"/>
    <lineage>
        <taxon>unclassified sequences</taxon>
        <taxon>metagenomes</taxon>
        <taxon>ecological metagenomes</taxon>
    </lineage>
</organism>
<name>A0A0F9F0S4_9ZZZZ</name>
<comment type="caution">
    <text evidence="1">The sequence shown here is derived from an EMBL/GenBank/DDBJ whole genome shotgun (WGS) entry which is preliminary data.</text>
</comment>
<protein>
    <submittedName>
        <fullName evidence="1">Uncharacterized protein</fullName>
    </submittedName>
</protein>
<reference evidence="1" key="1">
    <citation type="journal article" date="2015" name="Nature">
        <title>Complex archaea that bridge the gap between prokaryotes and eukaryotes.</title>
        <authorList>
            <person name="Spang A."/>
            <person name="Saw J.H."/>
            <person name="Jorgensen S.L."/>
            <person name="Zaremba-Niedzwiedzka K."/>
            <person name="Martijn J."/>
            <person name="Lind A.E."/>
            <person name="van Eijk R."/>
            <person name="Schleper C."/>
            <person name="Guy L."/>
            <person name="Ettema T.J."/>
        </authorList>
    </citation>
    <scope>NUCLEOTIDE SEQUENCE</scope>
</reference>
<dbReference type="EMBL" id="LAZR01023026">
    <property type="protein sequence ID" value="KKL79914.1"/>
    <property type="molecule type" value="Genomic_DNA"/>
</dbReference>
<proteinExistence type="predicted"/>